<dbReference type="GO" id="GO:0008168">
    <property type="term" value="F:methyltransferase activity"/>
    <property type="evidence" value="ECO:0007669"/>
    <property type="project" value="UniProtKB-KW"/>
</dbReference>
<dbReference type="AlphaFoldDB" id="M6V916"/>
<dbReference type="PANTHER" id="PTHR43861">
    <property type="entry name" value="TRANS-ACONITATE 2-METHYLTRANSFERASE-RELATED"/>
    <property type="match status" value="1"/>
</dbReference>
<dbReference type="OrthoDB" id="9810247at2"/>
<proteinExistence type="predicted"/>
<protein>
    <submittedName>
        <fullName evidence="1">Methyltransferase domain protein</fullName>
    </submittedName>
</protein>
<dbReference type="Proteomes" id="UP000012112">
    <property type="component" value="Unassembled WGS sequence"/>
</dbReference>
<comment type="caution">
    <text evidence="1">The sequence shown here is derived from an EMBL/GenBank/DDBJ whole genome shotgun (WGS) entry which is preliminary data.</text>
</comment>
<dbReference type="RefSeq" id="WP_002178578.1">
    <property type="nucleotide sequence ID" value="NZ_AKWD02000043.1"/>
</dbReference>
<keyword evidence="1" id="KW-0808">Transferase</keyword>
<dbReference type="GO" id="GO:0032259">
    <property type="term" value="P:methylation"/>
    <property type="evidence" value="ECO:0007669"/>
    <property type="project" value="UniProtKB-KW"/>
</dbReference>
<name>M6V916_9LEPT</name>
<reference evidence="1 2" key="1">
    <citation type="submission" date="2013-01" db="EMBL/GenBank/DDBJ databases">
        <authorList>
            <person name="Harkins D.M."/>
            <person name="Durkin A.S."/>
            <person name="Brinkac L.M."/>
            <person name="Haft D.H."/>
            <person name="Selengut J.D."/>
            <person name="Sanka R."/>
            <person name="DePew J."/>
            <person name="Purushe J."/>
            <person name="Matthias M.A."/>
            <person name="Vinetz J.M."/>
            <person name="Sutton G.G."/>
            <person name="Nierman W.C."/>
            <person name="Fouts D.E."/>
        </authorList>
    </citation>
    <scope>NUCLEOTIDE SEQUENCE [LARGE SCALE GENOMIC DNA]</scope>
    <source>
        <strain evidence="1 2">HAI1536</strain>
    </source>
</reference>
<evidence type="ECO:0000313" key="2">
    <source>
        <dbReference type="Proteomes" id="UP000012112"/>
    </source>
</evidence>
<dbReference type="Pfam" id="PF13489">
    <property type="entry name" value="Methyltransf_23"/>
    <property type="match status" value="1"/>
</dbReference>
<evidence type="ECO:0000313" key="1">
    <source>
        <dbReference type="EMBL" id="EMO53385.1"/>
    </source>
</evidence>
<sequence length="311" mass="35634">MLLENESNTCPACLSRDIKLSYFISTEGFLSIAGFNHSKCNQCRTIFLNPLPTKDSLNAFYKSTKMEEAVEAEIAKNSAERILNKEKKVYFVNNRILPLQKFIKPEAKIFDVGCGVGSFIRAMNDFGYSVRGCDLSNVSINVGKSLLGLNDSDIFYGDYSSIPEDHYDMITLWTVIEHLLYPEEALSFIKKRLNSGYLLLEFPCADSLMMDLYGKHYFWIMPPYHINLFSQEGLRCLLERAGFEIVYTHGMPANWNFFETIAKFTSMPKELIDAIKFQCPEFVFEIDKNMDLLASVLKKESVQYVICKTKS</sequence>
<dbReference type="EMBL" id="AKWD02000043">
    <property type="protein sequence ID" value="EMO53385.1"/>
    <property type="molecule type" value="Genomic_DNA"/>
</dbReference>
<keyword evidence="1" id="KW-0489">Methyltransferase</keyword>
<dbReference type="SUPFAM" id="SSF53335">
    <property type="entry name" value="S-adenosyl-L-methionine-dependent methyltransferases"/>
    <property type="match status" value="1"/>
</dbReference>
<dbReference type="PANTHER" id="PTHR43861:SF6">
    <property type="entry name" value="METHYLTRANSFERASE TYPE 11"/>
    <property type="match status" value="1"/>
</dbReference>
<organism evidence="1 2">
    <name type="scientific">Leptospira noguchii</name>
    <dbReference type="NCBI Taxonomy" id="28182"/>
    <lineage>
        <taxon>Bacteria</taxon>
        <taxon>Pseudomonadati</taxon>
        <taxon>Spirochaetota</taxon>
        <taxon>Spirochaetia</taxon>
        <taxon>Leptospirales</taxon>
        <taxon>Leptospiraceae</taxon>
        <taxon>Leptospira</taxon>
    </lineage>
</organism>
<dbReference type="CDD" id="cd02440">
    <property type="entry name" value="AdoMet_MTases"/>
    <property type="match status" value="1"/>
</dbReference>
<accession>M6V916</accession>
<gene>
    <name evidence="1" type="ORF">LEP1GSC172_1830</name>
</gene>
<dbReference type="Gene3D" id="3.40.50.150">
    <property type="entry name" value="Vaccinia Virus protein VP39"/>
    <property type="match status" value="1"/>
</dbReference>
<dbReference type="InterPro" id="IPR029063">
    <property type="entry name" value="SAM-dependent_MTases_sf"/>
</dbReference>